<dbReference type="GO" id="GO:0050660">
    <property type="term" value="F:flavin adenine dinucleotide binding"/>
    <property type="evidence" value="ECO:0007669"/>
    <property type="project" value="InterPro"/>
</dbReference>
<feature type="domain" description="FAD linked oxidase N-terminal" evidence="1">
    <location>
        <begin position="119"/>
        <end position="206"/>
    </location>
</feature>
<dbReference type="SUPFAM" id="SSF56176">
    <property type="entry name" value="FAD-binding/transporter-associated domain-like"/>
    <property type="match status" value="1"/>
</dbReference>
<dbReference type="InterPro" id="IPR016169">
    <property type="entry name" value="FAD-bd_PCMH_sub2"/>
</dbReference>
<accession>A0A167CSQ8</accession>
<evidence type="ECO:0000259" key="1">
    <source>
        <dbReference type="Pfam" id="PF01565"/>
    </source>
</evidence>
<reference evidence="2 3" key="1">
    <citation type="submission" date="2015-06" db="EMBL/GenBank/DDBJ databases">
        <title>Survival trade-offs in plant roots during colonization by closely related pathogenic and mutualistic fungi.</title>
        <authorList>
            <person name="Hacquard S."/>
            <person name="Kracher B."/>
            <person name="Hiruma K."/>
            <person name="Weinman A."/>
            <person name="Muench P."/>
            <person name="Garrido Oter R."/>
            <person name="Ver Loren van Themaat E."/>
            <person name="Dallerey J.-F."/>
            <person name="Damm U."/>
            <person name="Henrissat B."/>
            <person name="Lespinet O."/>
            <person name="Thon M."/>
            <person name="Kemen E."/>
            <person name="McHardy A.C."/>
            <person name="Schulze-Lefert P."/>
            <person name="O'Connell R.J."/>
        </authorList>
    </citation>
    <scope>NUCLEOTIDE SEQUENCE [LARGE SCALE GENOMIC DNA]</scope>
    <source>
        <strain evidence="2 3">MAFF 238704</strain>
    </source>
</reference>
<protein>
    <submittedName>
        <fullName evidence="2">Fad binding domain-containing protein</fullName>
    </submittedName>
</protein>
<comment type="caution">
    <text evidence="2">The sequence shown here is derived from an EMBL/GenBank/DDBJ whole genome shotgun (WGS) entry which is preliminary data.</text>
</comment>
<dbReference type="STRING" id="1573173.A0A167CSQ8"/>
<proteinExistence type="predicted"/>
<evidence type="ECO:0000313" key="2">
    <source>
        <dbReference type="EMBL" id="KZL82983.1"/>
    </source>
</evidence>
<name>A0A167CSQ8_COLIC</name>
<gene>
    <name evidence="2" type="ORF">CI238_01940</name>
</gene>
<evidence type="ECO:0000313" key="3">
    <source>
        <dbReference type="Proteomes" id="UP000076584"/>
    </source>
</evidence>
<dbReference type="AlphaFoldDB" id="A0A167CSQ8"/>
<organism evidence="2 3">
    <name type="scientific">Colletotrichum incanum</name>
    <name type="common">Soybean anthracnose fungus</name>
    <dbReference type="NCBI Taxonomy" id="1573173"/>
    <lineage>
        <taxon>Eukaryota</taxon>
        <taxon>Fungi</taxon>
        <taxon>Dikarya</taxon>
        <taxon>Ascomycota</taxon>
        <taxon>Pezizomycotina</taxon>
        <taxon>Sordariomycetes</taxon>
        <taxon>Hypocreomycetidae</taxon>
        <taxon>Glomerellales</taxon>
        <taxon>Glomerellaceae</taxon>
        <taxon>Colletotrichum</taxon>
        <taxon>Colletotrichum spaethianum species complex</taxon>
    </lineage>
</organism>
<keyword evidence="3" id="KW-1185">Reference proteome</keyword>
<dbReference type="EMBL" id="LFIW01001237">
    <property type="protein sequence ID" value="KZL82983.1"/>
    <property type="molecule type" value="Genomic_DNA"/>
</dbReference>
<dbReference type="InterPro" id="IPR036318">
    <property type="entry name" value="FAD-bd_PCMH-like_sf"/>
</dbReference>
<dbReference type="Proteomes" id="UP000076584">
    <property type="component" value="Unassembled WGS sequence"/>
</dbReference>
<dbReference type="Pfam" id="PF01565">
    <property type="entry name" value="FAD_binding_4"/>
    <property type="match status" value="1"/>
</dbReference>
<dbReference type="Gene3D" id="3.30.465.10">
    <property type="match status" value="1"/>
</dbReference>
<sequence>MARGHIWLRIDNNTNPADLVGIILRTWQGKQHGCKCSFGDKCWPKANAWNTINTTVEGNLNIHIPPEAACCDTFNGTLGNVNTCAVAKCAEVTAKYTDEQWTKNPSESCTLGNYGVYAIKATKKQHIRAGIDFARDNNFRLIIRNTGHDFIGRSTGWGVIIINTHSFQDIMFARQWTGPGGYNGGTVTIGAGIQGRALVQAANAQNSPDVVVTGECPTV</sequence>
<dbReference type="InterPro" id="IPR006094">
    <property type="entry name" value="Oxid_FAD_bind_N"/>
</dbReference>